<reference evidence="1 2" key="1">
    <citation type="submission" date="2018-12" db="EMBL/GenBank/DDBJ databases">
        <title>Marinifilum JC070 sp. nov., a marine bacterium isolated from Yongle Blue Hole in the South China Sea.</title>
        <authorList>
            <person name="Fu T."/>
        </authorList>
    </citation>
    <scope>NUCLEOTIDE SEQUENCE [LARGE SCALE GENOMIC DNA]</scope>
    <source>
        <strain evidence="1 2">JC070</strain>
    </source>
</reference>
<dbReference type="Proteomes" id="UP000732105">
    <property type="component" value="Unassembled WGS sequence"/>
</dbReference>
<name>A0ABX1X032_9BACT</name>
<gene>
    <name evidence="1" type="ORF">ELS83_17070</name>
</gene>
<organism evidence="1 2">
    <name type="scientific">Marinifilum caeruleilacunae</name>
    <dbReference type="NCBI Taxonomy" id="2499076"/>
    <lineage>
        <taxon>Bacteria</taxon>
        <taxon>Pseudomonadati</taxon>
        <taxon>Bacteroidota</taxon>
        <taxon>Bacteroidia</taxon>
        <taxon>Marinilabiliales</taxon>
        <taxon>Marinifilaceae</taxon>
    </lineage>
</organism>
<keyword evidence="2" id="KW-1185">Reference proteome</keyword>
<proteinExistence type="predicted"/>
<evidence type="ECO:0008006" key="3">
    <source>
        <dbReference type="Google" id="ProtNLM"/>
    </source>
</evidence>
<sequence>MTEQNEKLRDVCQEALICLNKPGNAAYDEVKAKLQYVIGSYNFDKNPVGLYEIGNLAFDALKEISAEKPRKVKKALLKNLEECLSLEPVS</sequence>
<dbReference type="EMBL" id="RZNH01000035">
    <property type="protein sequence ID" value="NOU61516.1"/>
    <property type="molecule type" value="Genomic_DNA"/>
</dbReference>
<evidence type="ECO:0000313" key="2">
    <source>
        <dbReference type="Proteomes" id="UP000732105"/>
    </source>
</evidence>
<protein>
    <recommendedName>
        <fullName evidence="3">Tsi6 domain-containing protein</fullName>
    </recommendedName>
</protein>
<comment type="caution">
    <text evidence="1">The sequence shown here is derived from an EMBL/GenBank/DDBJ whole genome shotgun (WGS) entry which is preliminary data.</text>
</comment>
<evidence type="ECO:0000313" key="1">
    <source>
        <dbReference type="EMBL" id="NOU61516.1"/>
    </source>
</evidence>
<accession>A0ABX1X032</accession>
<dbReference type="RefSeq" id="WP_171596774.1">
    <property type="nucleotide sequence ID" value="NZ_RZNH01000035.1"/>
</dbReference>